<feature type="transmembrane region" description="Helical" evidence="7">
    <location>
        <begin position="256"/>
        <end position="276"/>
    </location>
</feature>
<dbReference type="KEGG" id="poj:PtoMrB4_31470"/>
<dbReference type="EMBL" id="AP022642">
    <property type="protein sequence ID" value="BCA29170.1"/>
    <property type="molecule type" value="Genomic_DNA"/>
</dbReference>
<name>A0A679GPH1_9GAMM</name>
<keyword evidence="4 7" id="KW-0812">Transmembrane</keyword>
<protein>
    <recommendedName>
        <fullName evidence="10">Transporter</fullName>
    </recommendedName>
</protein>
<dbReference type="PANTHER" id="PTHR36838">
    <property type="entry name" value="AUXIN EFFLUX CARRIER FAMILY PROTEIN"/>
    <property type="match status" value="1"/>
</dbReference>
<gene>
    <name evidence="8" type="ORF">PtoMrB4_31470</name>
</gene>
<feature type="transmembrane region" description="Helical" evidence="7">
    <location>
        <begin position="167"/>
        <end position="187"/>
    </location>
</feature>
<evidence type="ECO:0000256" key="4">
    <source>
        <dbReference type="ARBA" id="ARBA00022692"/>
    </source>
</evidence>
<feature type="transmembrane region" description="Helical" evidence="7">
    <location>
        <begin position="199"/>
        <end position="219"/>
    </location>
</feature>
<organism evidence="8 9">
    <name type="scientific">Metapseudomonas otitidis</name>
    <dbReference type="NCBI Taxonomy" id="319939"/>
    <lineage>
        <taxon>Bacteria</taxon>
        <taxon>Pseudomonadati</taxon>
        <taxon>Pseudomonadota</taxon>
        <taxon>Gammaproteobacteria</taxon>
        <taxon>Pseudomonadales</taxon>
        <taxon>Pseudomonadaceae</taxon>
        <taxon>Metapseudomonas</taxon>
    </lineage>
</organism>
<dbReference type="Proteomes" id="UP000501237">
    <property type="component" value="Chromosome"/>
</dbReference>
<reference evidence="8 9" key="1">
    <citation type="journal article" date="2020" name="Microbiol. Resour. Announc.">
        <title>Complete genome sequence of Pseudomonas otitidis strain MrB4, isolated from Lake Biwa in Japan.</title>
        <authorList>
            <person name="Miyazaki K."/>
            <person name="Hase E."/>
            <person name="Maruya T."/>
        </authorList>
    </citation>
    <scope>NUCLEOTIDE SEQUENCE [LARGE SCALE GENOMIC DNA]</scope>
    <source>
        <strain evidence="8 9">MrB4</strain>
    </source>
</reference>
<sequence length="309" mass="32244">MLQILAITAPIFILIGLGFLSARFGLVTQVQAQGMGRFVITFALPALVVHALLQRPLGEVLDLGYLLAYGLGSQLVFWGGLLFTRLVRGEPLSASAITALGMSVSNSGFIGYPIVALVVGPTAGVALALNMLVENLLMIPLALGLAEMGQQGGSRLRDALRDTFLRLLRNPVIIGISVGLLLALLEVRLPAVPARVVDMLASASAPVALFVIGASLLGLRAGGLLADVAQLSLGKLLLHPLVVLLCLQLLPPTDPMLKVAGVLFASAPMMSIYPILGQRFGQEGRCAAALVACTVLAFGSISLFIGLMH</sequence>
<feature type="transmembrane region" description="Helical" evidence="7">
    <location>
        <begin position="6"/>
        <end position="26"/>
    </location>
</feature>
<dbReference type="PANTHER" id="PTHR36838:SF1">
    <property type="entry name" value="SLR1864 PROTEIN"/>
    <property type="match status" value="1"/>
</dbReference>
<dbReference type="GeneID" id="57398360"/>
<feature type="transmembrane region" description="Helical" evidence="7">
    <location>
        <begin position="96"/>
        <end position="119"/>
    </location>
</feature>
<feature type="transmembrane region" description="Helical" evidence="7">
    <location>
        <begin position="38"/>
        <end position="57"/>
    </location>
</feature>
<proteinExistence type="predicted"/>
<accession>A0A679GPH1</accession>
<dbReference type="GO" id="GO:0016020">
    <property type="term" value="C:membrane"/>
    <property type="evidence" value="ECO:0007669"/>
    <property type="project" value="UniProtKB-SubCell"/>
</dbReference>
<evidence type="ECO:0000256" key="7">
    <source>
        <dbReference type="SAM" id="Phobius"/>
    </source>
</evidence>
<dbReference type="InterPro" id="IPR004776">
    <property type="entry name" value="Mem_transp_PIN-like"/>
</dbReference>
<dbReference type="Pfam" id="PF03547">
    <property type="entry name" value="Mem_trans"/>
    <property type="match status" value="1"/>
</dbReference>
<dbReference type="RefSeq" id="WP_172433865.1">
    <property type="nucleotide sequence ID" value="NZ_AP022642.1"/>
</dbReference>
<feature type="transmembrane region" description="Helical" evidence="7">
    <location>
        <begin position="125"/>
        <end position="146"/>
    </location>
</feature>
<evidence type="ECO:0008006" key="10">
    <source>
        <dbReference type="Google" id="ProtNLM"/>
    </source>
</evidence>
<evidence type="ECO:0000256" key="6">
    <source>
        <dbReference type="ARBA" id="ARBA00023136"/>
    </source>
</evidence>
<keyword evidence="6 7" id="KW-0472">Membrane</keyword>
<keyword evidence="2" id="KW-0813">Transport</keyword>
<evidence type="ECO:0000313" key="8">
    <source>
        <dbReference type="EMBL" id="BCA29170.1"/>
    </source>
</evidence>
<evidence type="ECO:0000256" key="3">
    <source>
        <dbReference type="ARBA" id="ARBA00022475"/>
    </source>
</evidence>
<feature type="transmembrane region" description="Helical" evidence="7">
    <location>
        <begin position="63"/>
        <end position="84"/>
    </location>
</feature>
<comment type="subcellular location">
    <subcellularLocation>
        <location evidence="1">Membrane</location>
        <topology evidence="1">Multi-pass membrane protein</topology>
    </subcellularLocation>
</comment>
<evidence type="ECO:0000256" key="1">
    <source>
        <dbReference type="ARBA" id="ARBA00004141"/>
    </source>
</evidence>
<evidence type="ECO:0000313" key="9">
    <source>
        <dbReference type="Proteomes" id="UP000501237"/>
    </source>
</evidence>
<dbReference type="GO" id="GO:0055085">
    <property type="term" value="P:transmembrane transport"/>
    <property type="evidence" value="ECO:0007669"/>
    <property type="project" value="InterPro"/>
</dbReference>
<keyword evidence="3" id="KW-1003">Cell membrane</keyword>
<feature type="transmembrane region" description="Helical" evidence="7">
    <location>
        <begin position="288"/>
        <end position="308"/>
    </location>
</feature>
<evidence type="ECO:0000256" key="5">
    <source>
        <dbReference type="ARBA" id="ARBA00022989"/>
    </source>
</evidence>
<keyword evidence="5 7" id="KW-1133">Transmembrane helix</keyword>
<dbReference type="AlphaFoldDB" id="A0A679GPH1"/>
<evidence type="ECO:0000256" key="2">
    <source>
        <dbReference type="ARBA" id="ARBA00022448"/>
    </source>
</evidence>
<feature type="transmembrane region" description="Helical" evidence="7">
    <location>
        <begin position="231"/>
        <end position="250"/>
    </location>
</feature>